<reference evidence="6 7" key="1">
    <citation type="submission" date="2017-04" db="EMBL/GenBank/DDBJ databases">
        <authorList>
            <person name="Afonso C.L."/>
            <person name="Miller P.J."/>
            <person name="Scott M.A."/>
            <person name="Spackman E."/>
            <person name="Goraichik I."/>
            <person name="Dimitrov K.M."/>
            <person name="Suarez D.L."/>
            <person name="Swayne D.E."/>
        </authorList>
    </citation>
    <scope>NUCLEOTIDE SEQUENCE [LARGE SCALE GENOMIC DNA]</scope>
    <source>
        <strain evidence="6 7">CGMCC 1.12708</strain>
    </source>
</reference>
<feature type="transmembrane region" description="Helical" evidence="5">
    <location>
        <begin position="157"/>
        <end position="182"/>
    </location>
</feature>
<feature type="transmembrane region" description="Helical" evidence="5">
    <location>
        <begin position="45"/>
        <end position="62"/>
    </location>
</feature>
<feature type="transmembrane region" description="Helical" evidence="5">
    <location>
        <begin position="250"/>
        <end position="272"/>
    </location>
</feature>
<gene>
    <name evidence="6" type="ORF">SAMN06296427_101581</name>
</gene>
<keyword evidence="5" id="KW-1003">Cell membrane</keyword>
<evidence type="ECO:0000256" key="3">
    <source>
        <dbReference type="ARBA" id="ARBA00022989"/>
    </source>
</evidence>
<organism evidence="6 7">
    <name type="scientific">Moheibacter sediminis</name>
    <dbReference type="NCBI Taxonomy" id="1434700"/>
    <lineage>
        <taxon>Bacteria</taxon>
        <taxon>Pseudomonadati</taxon>
        <taxon>Bacteroidota</taxon>
        <taxon>Flavobacteriia</taxon>
        <taxon>Flavobacteriales</taxon>
        <taxon>Weeksellaceae</taxon>
        <taxon>Moheibacter</taxon>
    </lineage>
</organism>
<feature type="transmembrane region" description="Helical" evidence="5">
    <location>
        <begin position="6"/>
        <end position="38"/>
    </location>
</feature>
<dbReference type="OrthoDB" id="8559161at2"/>
<evidence type="ECO:0000256" key="4">
    <source>
        <dbReference type="ARBA" id="ARBA00023136"/>
    </source>
</evidence>
<comment type="similarity">
    <text evidence="5">Belongs to the 4-toluene sulfonate uptake permease (TSUP) (TC 2.A.102) family.</text>
</comment>
<evidence type="ECO:0000256" key="1">
    <source>
        <dbReference type="ARBA" id="ARBA00004141"/>
    </source>
</evidence>
<dbReference type="AlphaFoldDB" id="A0A1W1YNL0"/>
<keyword evidence="3 5" id="KW-1133">Transmembrane helix</keyword>
<feature type="transmembrane region" description="Helical" evidence="5">
    <location>
        <begin position="189"/>
        <end position="207"/>
    </location>
</feature>
<dbReference type="EMBL" id="FWXS01000001">
    <property type="protein sequence ID" value="SMC37712.1"/>
    <property type="molecule type" value="Genomic_DNA"/>
</dbReference>
<evidence type="ECO:0000256" key="2">
    <source>
        <dbReference type="ARBA" id="ARBA00022692"/>
    </source>
</evidence>
<dbReference type="Proteomes" id="UP000192393">
    <property type="component" value="Unassembled WGS sequence"/>
</dbReference>
<dbReference type="PANTHER" id="PTHR43701">
    <property type="entry name" value="MEMBRANE TRANSPORTER PROTEIN MJ0441-RELATED"/>
    <property type="match status" value="1"/>
</dbReference>
<dbReference type="GO" id="GO:0005886">
    <property type="term" value="C:plasma membrane"/>
    <property type="evidence" value="ECO:0007669"/>
    <property type="project" value="UniProtKB-SubCell"/>
</dbReference>
<dbReference type="STRING" id="1434700.SAMN06296427_101581"/>
<accession>A0A1W1YNL0</accession>
<sequence length="273" mass="30310">MNFLEIIGYIGALCIGLIMGLTGSGGSILSIPILAYLFHLDEKTATAYSLFIVGITALGGGMRNLFSRQVSLKSVLYFGVPAIVGVLLMRRIIIPVLPEVLFHIFNFEVTRRMLIFGVFGLLMLVAAYTMLHKPKVRLNEMELEKFEFHPLMVTEGFFLGIFMGLIGAGGGFLIVPALMLIAKLSIKSAISTSLVIVCMNSLIGFFLGDFTHMEVEWSFLFTFVLISLIGILIGGTLARKINGERLKQYFAYFVILMAVFVFVMEFIVRTVYV</sequence>
<dbReference type="RefSeq" id="WP_084015939.1">
    <property type="nucleotide sequence ID" value="NZ_FWXS01000001.1"/>
</dbReference>
<evidence type="ECO:0000256" key="5">
    <source>
        <dbReference type="RuleBase" id="RU363041"/>
    </source>
</evidence>
<dbReference type="PANTHER" id="PTHR43701:SF2">
    <property type="entry name" value="MEMBRANE TRANSPORTER PROTEIN YJNA-RELATED"/>
    <property type="match status" value="1"/>
</dbReference>
<feature type="transmembrane region" description="Helical" evidence="5">
    <location>
        <begin position="219"/>
        <end position="238"/>
    </location>
</feature>
<feature type="transmembrane region" description="Helical" evidence="5">
    <location>
        <begin position="74"/>
        <end position="93"/>
    </location>
</feature>
<evidence type="ECO:0000313" key="7">
    <source>
        <dbReference type="Proteomes" id="UP000192393"/>
    </source>
</evidence>
<feature type="transmembrane region" description="Helical" evidence="5">
    <location>
        <begin position="113"/>
        <end position="131"/>
    </location>
</feature>
<name>A0A1W1YNL0_9FLAO</name>
<keyword evidence="4 5" id="KW-0472">Membrane</keyword>
<dbReference type="InterPro" id="IPR051598">
    <property type="entry name" value="TSUP/Inactive_protease-like"/>
</dbReference>
<dbReference type="Pfam" id="PF01925">
    <property type="entry name" value="TauE"/>
    <property type="match status" value="1"/>
</dbReference>
<keyword evidence="7" id="KW-1185">Reference proteome</keyword>
<dbReference type="InterPro" id="IPR002781">
    <property type="entry name" value="TM_pro_TauE-like"/>
</dbReference>
<keyword evidence="2 5" id="KW-0812">Transmembrane</keyword>
<proteinExistence type="inferred from homology"/>
<evidence type="ECO:0000313" key="6">
    <source>
        <dbReference type="EMBL" id="SMC37712.1"/>
    </source>
</evidence>
<comment type="subcellular location">
    <subcellularLocation>
        <location evidence="5">Cell membrane</location>
        <topology evidence="5">Multi-pass membrane protein</topology>
    </subcellularLocation>
    <subcellularLocation>
        <location evidence="1">Membrane</location>
        <topology evidence="1">Multi-pass membrane protein</topology>
    </subcellularLocation>
</comment>
<protein>
    <recommendedName>
        <fullName evidence="5">Probable membrane transporter protein</fullName>
    </recommendedName>
</protein>